<dbReference type="EMBL" id="BSOH01000014">
    <property type="protein sequence ID" value="GLR17801.1"/>
    <property type="molecule type" value="Genomic_DNA"/>
</dbReference>
<gene>
    <name evidence="2" type="ORF">GCM10007940_24160</name>
</gene>
<dbReference type="Proteomes" id="UP001156666">
    <property type="component" value="Unassembled WGS sequence"/>
</dbReference>
<reference evidence="2" key="2">
    <citation type="submission" date="2023-01" db="EMBL/GenBank/DDBJ databases">
        <title>Draft genome sequence of Portibacter lacus strain NBRC 108769.</title>
        <authorList>
            <person name="Sun Q."/>
            <person name="Mori K."/>
        </authorList>
    </citation>
    <scope>NUCLEOTIDE SEQUENCE</scope>
    <source>
        <strain evidence="2">NBRC 108769</strain>
    </source>
</reference>
<accession>A0AA37WDA3</accession>
<keyword evidence="3" id="KW-1185">Reference proteome</keyword>
<dbReference type="Pfam" id="PF13585">
    <property type="entry name" value="CHU_C"/>
    <property type="match status" value="1"/>
</dbReference>
<comment type="caution">
    <text evidence="2">The sequence shown here is derived from an EMBL/GenBank/DDBJ whole genome shotgun (WGS) entry which is preliminary data.</text>
</comment>
<proteinExistence type="predicted"/>
<organism evidence="2 3">
    <name type="scientific">Portibacter lacus</name>
    <dbReference type="NCBI Taxonomy" id="1099794"/>
    <lineage>
        <taxon>Bacteria</taxon>
        <taxon>Pseudomonadati</taxon>
        <taxon>Bacteroidota</taxon>
        <taxon>Saprospiria</taxon>
        <taxon>Saprospirales</taxon>
        <taxon>Haliscomenobacteraceae</taxon>
        <taxon>Portibacter</taxon>
    </lineage>
</organism>
<reference evidence="2" key="1">
    <citation type="journal article" date="2014" name="Int. J. Syst. Evol. Microbiol.">
        <title>Complete genome sequence of Corynebacterium casei LMG S-19264T (=DSM 44701T), isolated from a smear-ripened cheese.</title>
        <authorList>
            <consortium name="US DOE Joint Genome Institute (JGI-PGF)"/>
            <person name="Walter F."/>
            <person name="Albersmeier A."/>
            <person name="Kalinowski J."/>
            <person name="Ruckert C."/>
        </authorList>
    </citation>
    <scope>NUCLEOTIDE SEQUENCE</scope>
    <source>
        <strain evidence="2">NBRC 108769</strain>
    </source>
</reference>
<dbReference type="InterPro" id="IPR014755">
    <property type="entry name" value="Cu-Rt/internalin_Ig-like"/>
</dbReference>
<protein>
    <recommendedName>
        <fullName evidence="4">LTD domain-containing protein</fullName>
    </recommendedName>
</protein>
<evidence type="ECO:0008006" key="4">
    <source>
        <dbReference type="Google" id="ProtNLM"/>
    </source>
</evidence>
<dbReference type="AlphaFoldDB" id="A0AA37WDA3"/>
<name>A0AA37WDA3_9BACT</name>
<dbReference type="Gene3D" id="2.60.40.4070">
    <property type="match status" value="1"/>
</dbReference>
<evidence type="ECO:0000256" key="1">
    <source>
        <dbReference type="ARBA" id="ARBA00022729"/>
    </source>
</evidence>
<sequence length="562" mass="62787">MNSNPVWEGDLQDFMVNDDEKLQLSAADGDQSTLYTQLNFADTIQWDFEALMDFSPSTSNRLRIYLAIDQLNIDQASGYFIEIGENGAADALNFYHLAEGIPELIASGELAALGSDPAFLKVNALYFPNGEWRISTAYIENQAVIEELVFIHDTYDFSGNQIFQLECNYTSSRSDKFFFDNIGIKKYELDKEGPIIISAEIIDATHLNIQANEKLASTSVIDLSNYTISNYSGRVTAAVLSENETAITLELDNPLNSGTTHTLTIKGISDINGNTSQSYDFDIFLIEEAIAGDLALNEILFNPETGGSDFVEIINISDKYIFLGNLELNNASKLESKPIGSDIVIKPGAYLCFTEDIQYLKDRYETPDSANFLNVDLPSFNNEDGNVQIVNSISGEIIDSYDYEESQHFQQLDDFNGVSLERISPFDDKWFSASSASLFATPGYQNSVFRNPNIGNEELLSFESKTFSPNQDGVDDQLIINYKLPGNGYQVDIDIYDQYGRLVRTLINNELFSEEGFVFWDGLNENGERLDIGIYFVVLEAYNEQANVVGVKKPAILADFLD</sequence>
<evidence type="ECO:0000313" key="2">
    <source>
        <dbReference type="EMBL" id="GLR17801.1"/>
    </source>
</evidence>
<keyword evidence="1" id="KW-0732">Signal</keyword>
<evidence type="ECO:0000313" key="3">
    <source>
        <dbReference type="Proteomes" id="UP001156666"/>
    </source>
</evidence>
<dbReference type="Gene3D" id="2.60.40.1220">
    <property type="match status" value="1"/>
</dbReference>